<evidence type="ECO:0000256" key="6">
    <source>
        <dbReference type="ARBA" id="ARBA00022989"/>
    </source>
</evidence>
<protein>
    <submittedName>
        <fullName evidence="9">Iron chelate uptake ABC transporter family permease subunit</fullName>
    </submittedName>
</protein>
<feature type="transmembrane region" description="Helical" evidence="8">
    <location>
        <begin position="255"/>
        <end position="283"/>
    </location>
</feature>
<dbReference type="FunFam" id="1.10.3470.10:FF:000001">
    <property type="entry name" value="Vitamin B12 ABC transporter permease BtuC"/>
    <property type="match status" value="1"/>
</dbReference>
<dbReference type="InterPro" id="IPR037294">
    <property type="entry name" value="ABC_BtuC-like"/>
</dbReference>
<comment type="similarity">
    <text evidence="2">Belongs to the binding-protein-dependent transport system permease family. FecCD subfamily.</text>
</comment>
<evidence type="ECO:0000256" key="4">
    <source>
        <dbReference type="ARBA" id="ARBA00022475"/>
    </source>
</evidence>
<evidence type="ECO:0000256" key="1">
    <source>
        <dbReference type="ARBA" id="ARBA00004651"/>
    </source>
</evidence>
<keyword evidence="5 8" id="KW-0812">Transmembrane</keyword>
<comment type="subcellular location">
    <subcellularLocation>
        <location evidence="1">Cell membrane</location>
        <topology evidence="1">Multi-pass membrane protein</topology>
    </subcellularLocation>
</comment>
<feature type="transmembrane region" description="Helical" evidence="8">
    <location>
        <begin position="208"/>
        <end position="228"/>
    </location>
</feature>
<comment type="caution">
    <text evidence="9">The sequence shown here is derived from an EMBL/GenBank/DDBJ whole genome shotgun (WGS) entry which is preliminary data.</text>
</comment>
<dbReference type="EMBL" id="JAAZWO010000007">
    <property type="protein sequence ID" value="MBC2397709.1"/>
    <property type="molecule type" value="Genomic_DNA"/>
</dbReference>
<feature type="transmembrane region" description="Helical" evidence="8">
    <location>
        <begin position="74"/>
        <end position="94"/>
    </location>
</feature>
<feature type="transmembrane region" description="Helical" evidence="8">
    <location>
        <begin position="295"/>
        <end position="318"/>
    </location>
</feature>
<reference evidence="9 10" key="1">
    <citation type="submission" date="2020-04" db="EMBL/GenBank/DDBJ databases">
        <title>Genomic insights into acetone-butanol-ethanol (ABE) fermentation by sequencing solventogenic clostridia strains.</title>
        <authorList>
            <person name="Brown S."/>
        </authorList>
    </citation>
    <scope>NUCLEOTIDE SEQUENCE [LARGE SCALE GENOMIC DNA]</scope>
    <source>
        <strain evidence="9 10">DJ011</strain>
    </source>
</reference>
<dbReference type="AlphaFoldDB" id="A0A923EB49"/>
<evidence type="ECO:0000256" key="2">
    <source>
        <dbReference type="ARBA" id="ARBA00007935"/>
    </source>
</evidence>
<feature type="transmembrane region" description="Helical" evidence="8">
    <location>
        <begin position="133"/>
        <end position="154"/>
    </location>
</feature>
<evidence type="ECO:0000313" key="9">
    <source>
        <dbReference type="EMBL" id="MBC2397709.1"/>
    </source>
</evidence>
<organism evidence="9 10">
    <name type="scientific">Clostridium tetanomorphum</name>
    <dbReference type="NCBI Taxonomy" id="1553"/>
    <lineage>
        <taxon>Bacteria</taxon>
        <taxon>Bacillati</taxon>
        <taxon>Bacillota</taxon>
        <taxon>Clostridia</taxon>
        <taxon>Eubacteriales</taxon>
        <taxon>Clostridiaceae</taxon>
        <taxon>Clostridium</taxon>
    </lineage>
</organism>
<dbReference type="Proteomes" id="UP000563151">
    <property type="component" value="Unassembled WGS sequence"/>
</dbReference>
<evidence type="ECO:0000256" key="3">
    <source>
        <dbReference type="ARBA" id="ARBA00022448"/>
    </source>
</evidence>
<dbReference type="InterPro" id="IPR000522">
    <property type="entry name" value="ABC_transptr_permease_BtuC"/>
</dbReference>
<gene>
    <name evidence="9" type="ORF">HGG79_07970</name>
</gene>
<accession>A0A923EB49</accession>
<feature type="transmembrane region" description="Helical" evidence="8">
    <location>
        <begin position="12"/>
        <end position="38"/>
    </location>
</feature>
<evidence type="ECO:0000256" key="7">
    <source>
        <dbReference type="ARBA" id="ARBA00023136"/>
    </source>
</evidence>
<feature type="transmembrane region" description="Helical" evidence="8">
    <location>
        <begin position="106"/>
        <end position="126"/>
    </location>
</feature>
<keyword evidence="7 8" id="KW-0472">Membrane</keyword>
<evidence type="ECO:0000256" key="5">
    <source>
        <dbReference type="ARBA" id="ARBA00022692"/>
    </source>
</evidence>
<dbReference type="Gene3D" id="1.10.3470.10">
    <property type="entry name" value="ABC transporter involved in vitamin B12 uptake, BtuC"/>
    <property type="match status" value="1"/>
</dbReference>
<feature type="transmembrane region" description="Helical" evidence="8">
    <location>
        <begin position="166"/>
        <end position="187"/>
    </location>
</feature>
<name>A0A923EB49_CLOTT</name>
<evidence type="ECO:0000256" key="8">
    <source>
        <dbReference type="SAM" id="Phobius"/>
    </source>
</evidence>
<dbReference type="Pfam" id="PF01032">
    <property type="entry name" value="FecCD"/>
    <property type="match status" value="1"/>
</dbReference>
<keyword evidence="6 8" id="KW-1133">Transmembrane helix</keyword>
<evidence type="ECO:0000313" key="10">
    <source>
        <dbReference type="Proteomes" id="UP000563151"/>
    </source>
</evidence>
<dbReference type="SUPFAM" id="SSF81345">
    <property type="entry name" value="ABC transporter involved in vitamin B12 uptake, BtuC"/>
    <property type="match status" value="1"/>
</dbReference>
<dbReference type="RefSeq" id="WP_035148260.1">
    <property type="nucleotide sequence ID" value="NZ_JAAZWO010000007.1"/>
</dbReference>
<dbReference type="GO" id="GO:0022857">
    <property type="term" value="F:transmembrane transporter activity"/>
    <property type="evidence" value="ECO:0007669"/>
    <property type="project" value="InterPro"/>
</dbReference>
<proteinExistence type="inferred from homology"/>
<keyword evidence="3" id="KW-0813">Transport</keyword>
<dbReference type="CDD" id="cd06550">
    <property type="entry name" value="TM_ABC_iron-siderophores_like"/>
    <property type="match status" value="1"/>
</dbReference>
<sequence>MSFSKNKNHYKSLFFILLVVLFTLTIISSTLGIANINFIQGIKILVSKIPLIGSNIDTHDISNTHKLIILNIRLPRIILSALVGAGLSIVGTVFQAIFKNPMADPYVLGISSGSALGASIAIVLGFQITMIGISGVTILAFLFAILTTFLVYNIAKVGTKLPTNILLLAGVSVSFLLSSLISLIMIFNREQVEQIVFWTMGSLSSASWKEVLSLLPLVIISSIVIMNYSRDLNVMLTGDETANSLGIEVDRVKKFLLIISSIIIASCVSVSGIIGFVGLIIPHMIRILVGPNHKVLLPFTTLGGAIFMIISDTLARTLVPPAEIPVGAITSIFGAPYFIYLLIQNKKKVI</sequence>
<dbReference type="GO" id="GO:0033214">
    <property type="term" value="P:siderophore-iron import into cell"/>
    <property type="evidence" value="ECO:0007669"/>
    <property type="project" value="TreeGrafter"/>
</dbReference>
<feature type="transmembrane region" description="Helical" evidence="8">
    <location>
        <begin position="324"/>
        <end position="343"/>
    </location>
</feature>
<dbReference type="PANTHER" id="PTHR30472">
    <property type="entry name" value="FERRIC ENTEROBACTIN TRANSPORT SYSTEM PERMEASE PROTEIN"/>
    <property type="match status" value="1"/>
</dbReference>
<dbReference type="GO" id="GO:0005886">
    <property type="term" value="C:plasma membrane"/>
    <property type="evidence" value="ECO:0007669"/>
    <property type="project" value="UniProtKB-SubCell"/>
</dbReference>
<keyword evidence="4" id="KW-1003">Cell membrane</keyword>
<dbReference type="PANTHER" id="PTHR30472:SF25">
    <property type="entry name" value="ABC TRANSPORTER PERMEASE PROTEIN MJ0876-RELATED"/>
    <property type="match status" value="1"/>
</dbReference>
<keyword evidence="10" id="KW-1185">Reference proteome</keyword>